<dbReference type="EMBL" id="WAJR01000064">
    <property type="protein sequence ID" value="KAB1634018.1"/>
    <property type="molecule type" value="Genomic_DNA"/>
</dbReference>
<proteinExistence type="inferred from homology"/>
<evidence type="ECO:0000256" key="1">
    <source>
        <dbReference type="ARBA" id="ARBA00006539"/>
    </source>
</evidence>
<comment type="similarity">
    <text evidence="1">Belongs to the UPF0236 family.</text>
</comment>
<dbReference type="InterPro" id="IPR009620">
    <property type="entry name" value="UPF0236"/>
</dbReference>
<keyword evidence="3" id="KW-1185">Reference proteome</keyword>
<dbReference type="OrthoDB" id="5186671at2"/>
<dbReference type="Pfam" id="PF06782">
    <property type="entry name" value="UPF0236"/>
    <property type="match status" value="1"/>
</dbReference>
<organism evidence="2 3">
    <name type="scientific">Ellagibacter isourolithinifaciens</name>
    <dbReference type="NCBI Taxonomy" id="2137581"/>
    <lineage>
        <taxon>Bacteria</taxon>
        <taxon>Bacillati</taxon>
        <taxon>Actinomycetota</taxon>
        <taxon>Coriobacteriia</taxon>
        <taxon>Eggerthellales</taxon>
        <taxon>Eggerthellaceae</taxon>
        <taxon>Ellagibacter</taxon>
    </lineage>
</organism>
<accession>A0A6N6NJW3</accession>
<dbReference type="GeneID" id="98658875"/>
<gene>
    <name evidence="2" type="ORF">F8C90_10720</name>
</gene>
<comment type="caution">
    <text evidence="2">The sequence shown here is derived from an EMBL/GenBank/DDBJ whole genome shotgun (WGS) entry which is preliminary data.</text>
</comment>
<dbReference type="RefSeq" id="WP_158050496.1">
    <property type="nucleotide sequence ID" value="NZ_WAJR01000064.1"/>
</dbReference>
<feature type="non-terminal residue" evidence="2">
    <location>
        <position position="365"/>
    </location>
</feature>
<name>A0A6N6NJW3_9ACTN</name>
<evidence type="ECO:0000313" key="3">
    <source>
        <dbReference type="Proteomes" id="UP000468668"/>
    </source>
</evidence>
<dbReference type="AlphaFoldDB" id="A0A6N6NJW3"/>
<reference evidence="2 3" key="1">
    <citation type="submission" date="2019-09" db="EMBL/GenBank/DDBJ databases">
        <title>Whole genome shotgun sequencing (WGS) of Ellagibacter isourolithinifaciens DSM 104140(T) and Adlercreutzia muris DSM 29508(T).</title>
        <authorList>
            <person name="Stoll D.A."/>
            <person name="Danylec N."/>
            <person name="Huch M."/>
        </authorList>
    </citation>
    <scope>NUCLEOTIDE SEQUENCE [LARGE SCALE GENOMIC DNA]</scope>
    <source>
        <strain evidence="2 3">DSM 104140</strain>
    </source>
</reference>
<protein>
    <recommendedName>
        <fullName evidence="4">ISLre2 family transposase</fullName>
    </recommendedName>
</protein>
<evidence type="ECO:0000313" key="2">
    <source>
        <dbReference type="EMBL" id="KAB1634018.1"/>
    </source>
</evidence>
<dbReference type="Proteomes" id="UP000468668">
    <property type="component" value="Unassembled WGS sequence"/>
</dbReference>
<sequence length="365" mass="40656">MNLTTRADAVAALRAHYMPELLKVEDLEAFESIVASNGKSLLAGVMAACLAGFDESLRGSMPRGWSAHHRARRKLATLVGPVEFERTVFVDEFGRRRALLDELLSIPPRSRLSPGAFLWLVGRAAEESYRKTAAAFLAETGCRVSHVAVMGCVRRAAELLRRREPPASGRISQPTLFLEVDGLWVHLQSPEHRDEALPRFLYEQARKAASFELKLAALYAGKKEVAPGRYERGGLRLTCADLPPQGFWNEVWAMLSAEYDPDDVGTLWVGADGGKWCGPGRIAEMAPEPCRVRGSLDPFHVMQKVCRAFPEGPRREWAAGLARRGRPLQLARMCGRVLPKIKDAKRRDRVRDLRGYMLNNADCVV</sequence>
<evidence type="ECO:0008006" key="4">
    <source>
        <dbReference type="Google" id="ProtNLM"/>
    </source>
</evidence>